<dbReference type="GO" id="GO:0031012">
    <property type="term" value="C:extracellular matrix"/>
    <property type="evidence" value="ECO:0007669"/>
    <property type="project" value="InterPro"/>
</dbReference>
<sequence>MPDGRVEAFSQIASVALADPGTRDPQLKYVQGFLQRFGYLGGNSFTPGTVDVKTADALKKYQERNAVPPTGSFDELTRDAMTSARCALPDLDNGVAFSTRCSWTKRELTYAFDVDSTDTTGTPEFEAVRNAMRTWAAAVQLTFTEVTNEGAPDILIGWRPANDPDHTMVGGTLAHADFPPDCGIVTTNLPKPVHFDDTEHVWSMGAAVNAFDVETVALHELGHILGLQHSSVNGAVMFPTVSSNSTLRVLQSDDVAGVQQLYP</sequence>
<evidence type="ECO:0000313" key="7">
    <source>
        <dbReference type="EMBL" id="MDX3134564.1"/>
    </source>
</evidence>
<dbReference type="GO" id="GO:0004222">
    <property type="term" value="F:metalloendopeptidase activity"/>
    <property type="evidence" value="ECO:0007669"/>
    <property type="project" value="InterPro"/>
</dbReference>
<name>A0AAJ2UQ22_9ACTN</name>
<dbReference type="InterPro" id="IPR024079">
    <property type="entry name" value="MetalloPept_cat_dom_sf"/>
</dbReference>
<dbReference type="InterPro" id="IPR001818">
    <property type="entry name" value="Pept_M10_metallopeptidase"/>
</dbReference>
<dbReference type="Proteomes" id="UP001273589">
    <property type="component" value="Unassembled WGS sequence"/>
</dbReference>
<dbReference type="AlphaFoldDB" id="A0AAJ2UQ22"/>
<keyword evidence="1" id="KW-0645">Protease</keyword>
<evidence type="ECO:0000256" key="2">
    <source>
        <dbReference type="ARBA" id="ARBA00022723"/>
    </source>
</evidence>
<dbReference type="SMART" id="SM00235">
    <property type="entry name" value="ZnMc"/>
    <property type="match status" value="1"/>
</dbReference>
<dbReference type="PANTHER" id="PTHR10201:SF323">
    <property type="entry name" value="MATRIX METALLOPROTEINASE-21"/>
    <property type="match status" value="1"/>
</dbReference>
<evidence type="ECO:0000256" key="4">
    <source>
        <dbReference type="ARBA" id="ARBA00022833"/>
    </source>
</evidence>
<dbReference type="InterPro" id="IPR006026">
    <property type="entry name" value="Peptidase_Metallo"/>
</dbReference>
<dbReference type="InterPro" id="IPR021190">
    <property type="entry name" value="Pept_M10A"/>
</dbReference>
<comment type="caution">
    <text evidence="7">The sequence shown here is derived from an EMBL/GenBank/DDBJ whole genome shotgun (WGS) entry which is preliminary data.</text>
</comment>
<proteinExistence type="predicted"/>
<keyword evidence="4" id="KW-0862">Zinc</keyword>
<dbReference type="Pfam" id="PF01471">
    <property type="entry name" value="PG_binding_1"/>
    <property type="match status" value="1"/>
</dbReference>
<keyword evidence="5 7" id="KW-0482">Metalloprotease</keyword>
<gene>
    <name evidence="7" type="ORF">PV367_33330</name>
</gene>
<dbReference type="PANTHER" id="PTHR10201">
    <property type="entry name" value="MATRIX METALLOPROTEINASE"/>
    <property type="match status" value="1"/>
</dbReference>
<evidence type="ECO:0000313" key="8">
    <source>
        <dbReference type="Proteomes" id="UP001273589"/>
    </source>
</evidence>
<evidence type="ECO:0000256" key="3">
    <source>
        <dbReference type="ARBA" id="ARBA00022801"/>
    </source>
</evidence>
<feature type="domain" description="Peptidase metallopeptidase" evidence="6">
    <location>
        <begin position="99"/>
        <end position="263"/>
    </location>
</feature>
<keyword evidence="2" id="KW-0479">Metal-binding</keyword>
<dbReference type="GO" id="GO:0006508">
    <property type="term" value="P:proteolysis"/>
    <property type="evidence" value="ECO:0007669"/>
    <property type="project" value="UniProtKB-KW"/>
</dbReference>
<keyword evidence="3 7" id="KW-0378">Hydrolase</keyword>
<organism evidence="7 8">
    <name type="scientific">Streptomyces europaeiscabiei</name>
    <dbReference type="NCBI Taxonomy" id="146819"/>
    <lineage>
        <taxon>Bacteria</taxon>
        <taxon>Bacillati</taxon>
        <taxon>Actinomycetota</taxon>
        <taxon>Actinomycetes</taxon>
        <taxon>Kitasatosporales</taxon>
        <taxon>Streptomycetaceae</taxon>
        <taxon>Streptomyces</taxon>
    </lineage>
</organism>
<dbReference type="SUPFAM" id="SSF55486">
    <property type="entry name" value="Metalloproteases ('zincins'), catalytic domain"/>
    <property type="match status" value="1"/>
</dbReference>
<dbReference type="InterPro" id="IPR036365">
    <property type="entry name" value="PGBD-like_sf"/>
</dbReference>
<dbReference type="Gene3D" id="3.40.390.10">
    <property type="entry name" value="Collagenase (Catalytic Domain)"/>
    <property type="match status" value="1"/>
</dbReference>
<reference evidence="7" key="1">
    <citation type="journal article" date="2023" name="Microb. Genom.">
        <title>Mesoterricola silvestris gen. nov., sp. nov., Mesoterricola sediminis sp. nov., Geothrix oryzae sp. nov., Geothrix edaphica sp. nov., Geothrix rubra sp. nov., and Geothrix limicola sp. nov., six novel members of Acidobacteriota isolated from soils.</title>
        <authorList>
            <person name="Weisberg A.J."/>
            <person name="Pearce E."/>
            <person name="Kramer C.G."/>
            <person name="Chang J.H."/>
            <person name="Clarke C.R."/>
        </authorList>
    </citation>
    <scope>NUCLEOTIDE SEQUENCE</scope>
    <source>
        <strain evidence="7">ND06-05F</strain>
    </source>
</reference>
<evidence type="ECO:0000256" key="5">
    <source>
        <dbReference type="ARBA" id="ARBA00023049"/>
    </source>
</evidence>
<protein>
    <submittedName>
        <fullName evidence="7">Matrixin family metalloprotease</fullName>
        <ecNumber evidence="7">3.4.24.-</ecNumber>
    </submittedName>
</protein>
<dbReference type="RefSeq" id="WP_037699486.1">
    <property type="nucleotide sequence ID" value="NZ_JARAWN010000302.1"/>
</dbReference>
<dbReference type="SUPFAM" id="SSF47090">
    <property type="entry name" value="PGBD-like"/>
    <property type="match status" value="1"/>
</dbReference>
<dbReference type="PRINTS" id="PR00138">
    <property type="entry name" value="MATRIXIN"/>
</dbReference>
<dbReference type="Pfam" id="PF00413">
    <property type="entry name" value="Peptidase_M10"/>
    <property type="match status" value="1"/>
</dbReference>
<dbReference type="EC" id="3.4.24.-" evidence="7"/>
<evidence type="ECO:0000259" key="6">
    <source>
        <dbReference type="SMART" id="SM00235"/>
    </source>
</evidence>
<accession>A0AAJ2UQ22</accession>
<dbReference type="InterPro" id="IPR002477">
    <property type="entry name" value="Peptidoglycan-bd-like"/>
</dbReference>
<dbReference type="GO" id="GO:0008270">
    <property type="term" value="F:zinc ion binding"/>
    <property type="evidence" value="ECO:0007669"/>
    <property type="project" value="InterPro"/>
</dbReference>
<evidence type="ECO:0000256" key="1">
    <source>
        <dbReference type="ARBA" id="ARBA00022670"/>
    </source>
</evidence>
<dbReference type="EMBL" id="JARAWN010000302">
    <property type="protein sequence ID" value="MDX3134564.1"/>
    <property type="molecule type" value="Genomic_DNA"/>
</dbReference>